<reference evidence="2 3" key="1">
    <citation type="submission" date="2019-09" db="EMBL/GenBank/DDBJ databases">
        <authorList>
            <person name="Chandra G."/>
            <person name="Truman W A."/>
        </authorList>
    </citation>
    <scope>NUCLEOTIDE SEQUENCE [LARGE SCALE GENOMIC DNA]</scope>
    <source>
        <strain evidence="2">PS710</strain>
    </source>
</reference>
<accession>A0A5E7AYD2</accession>
<organism evidence="2 3">
    <name type="scientific">Pseudomonas fluorescens</name>
    <dbReference type="NCBI Taxonomy" id="294"/>
    <lineage>
        <taxon>Bacteria</taxon>
        <taxon>Pseudomonadati</taxon>
        <taxon>Pseudomonadota</taxon>
        <taxon>Gammaproteobacteria</taxon>
        <taxon>Pseudomonadales</taxon>
        <taxon>Pseudomonadaceae</taxon>
        <taxon>Pseudomonas</taxon>
    </lineage>
</organism>
<evidence type="ECO:0000313" key="2">
    <source>
        <dbReference type="EMBL" id="VVN81617.1"/>
    </source>
</evidence>
<dbReference type="GO" id="GO:0003677">
    <property type="term" value="F:DNA binding"/>
    <property type="evidence" value="ECO:0007669"/>
    <property type="project" value="InterPro"/>
</dbReference>
<dbReference type="InterPro" id="IPR013762">
    <property type="entry name" value="Integrase-like_cat_sf"/>
</dbReference>
<evidence type="ECO:0000256" key="1">
    <source>
        <dbReference type="ARBA" id="ARBA00023172"/>
    </source>
</evidence>
<dbReference type="AlphaFoldDB" id="A0A5E7AYD2"/>
<dbReference type="GO" id="GO:0015074">
    <property type="term" value="P:DNA integration"/>
    <property type="evidence" value="ECO:0007669"/>
    <property type="project" value="InterPro"/>
</dbReference>
<dbReference type="RefSeq" id="WP_150763604.1">
    <property type="nucleotide sequence ID" value="NZ_CABVHW010000002.1"/>
</dbReference>
<dbReference type="Gene3D" id="1.10.443.10">
    <property type="entry name" value="Intergrase catalytic core"/>
    <property type="match status" value="1"/>
</dbReference>
<name>A0A5E7AYD2_PSEFL</name>
<keyword evidence="1" id="KW-0233">DNA recombination</keyword>
<proteinExistence type="predicted"/>
<sequence>MTSTLDSLIYHIKPARDQFLRLLSAQNALAAGHRSYSQVSQSNVSAGYDPVSIFNALMNLPVSNLSMIKDLAWDFNDEPHPLARNIQGAKSRIDFENYTSLNSTILFELKIAFACALQMPGAIRTGKKLKICKPHTIIDIFKSVIPFIDKMCARKRLEQGDEFFELTYYSLADFSENDYAVEAEIYDRAFRGVTNLGFTFLRSPFLVENLFAKPLPFIEMSALKWPQNSIVSPKVREKQKYFDNHIFEKCSRKATFAVVDFLKALKEPICDKDGLRRLKVSGYKAAAEAQLTKKNFDIYVAIRLTSRGYTGKEIEPFLYYTDTTYWSPQRQGMFKDKEAICKLTKAKMDDDFYQYITHISNSAYYIIAQYTGMRPSELSGIMADGCLMTNEFGHHLILSTVLKNREVYGKLFGDKWAAIPIVMDAVRALQILNRFKQNPYLLANMNTIAPRQQGSANSIGQFNHILCAFLSETLDAEELENLDVSAYTLRHSLAHQMFRASVGLPFISYQLKHFGNLVSGIGQNRVSAVTIDYGNIGSALTSDTGREAANAIRHDAEKEFIMNACDPDGGYVGENAGAHRERLKKYFQGYLEAGYTKDEIFDRMVELNFAIINVGQGYCYGNANEDFDTSLPCIGSLRCNPYRCKNAVVTKANAPKWREIYVQNTIAVRKLESEVKSTDQLICGEFANSIAQMKAAIAEAKAVLRGLGEELMV</sequence>
<evidence type="ECO:0000313" key="3">
    <source>
        <dbReference type="Proteomes" id="UP000381093"/>
    </source>
</evidence>
<protein>
    <submittedName>
        <fullName evidence="2">Uncharacterized protein</fullName>
    </submittedName>
</protein>
<dbReference type="EMBL" id="CABVHW010000002">
    <property type="protein sequence ID" value="VVN81617.1"/>
    <property type="molecule type" value="Genomic_DNA"/>
</dbReference>
<gene>
    <name evidence="2" type="ORF">PS710_01165</name>
</gene>
<dbReference type="GO" id="GO:0006310">
    <property type="term" value="P:DNA recombination"/>
    <property type="evidence" value="ECO:0007669"/>
    <property type="project" value="UniProtKB-KW"/>
</dbReference>
<dbReference type="InterPro" id="IPR011010">
    <property type="entry name" value="DNA_brk_join_enz"/>
</dbReference>
<dbReference type="Proteomes" id="UP000381093">
    <property type="component" value="Unassembled WGS sequence"/>
</dbReference>
<dbReference type="SUPFAM" id="SSF56349">
    <property type="entry name" value="DNA breaking-rejoining enzymes"/>
    <property type="match status" value="1"/>
</dbReference>